<name>A0AA45WVV6_9CLOT</name>
<dbReference type="SUPFAM" id="SSF55729">
    <property type="entry name" value="Acyl-CoA N-acyltransferases (Nat)"/>
    <property type="match status" value="1"/>
</dbReference>
<sequence length="260" mass="29277">MFAINHRTKLGLIRIKDIYYASALQPPSPVIDVIYYYHCEIPGPGSKPFHTLLIDVSQEPEALLASFRKSTRNAIRRAMENPCISLEVKALSSLQQSGGEKLEAFVSAYDQFASQKGIQPCNQELLHLLADEERLALATARLADEILCQFLLVETDRKIVAYYGYNTRFSVEEDIEKVSLIGKMNRALDYQCMLYTRDKGKAHYDFCGLTLDPENPEAGNVDHYKLGFGGEIATEYHFMQPVTLKGRLFCRLKALQGGIG</sequence>
<dbReference type="PROSITE" id="PS51191">
    <property type="entry name" value="FEMABX"/>
    <property type="match status" value="1"/>
</dbReference>
<dbReference type="RefSeq" id="WP_283409098.1">
    <property type="nucleotide sequence ID" value="NZ_FXUF01000005.1"/>
</dbReference>
<dbReference type="AlphaFoldDB" id="A0AA45WVV6"/>
<organism evidence="1 2">
    <name type="scientific">Anoxynatronum buryatiense</name>
    <dbReference type="NCBI Taxonomy" id="489973"/>
    <lineage>
        <taxon>Bacteria</taxon>
        <taxon>Bacillati</taxon>
        <taxon>Bacillota</taxon>
        <taxon>Clostridia</taxon>
        <taxon>Eubacteriales</taxon>
        <taxon>Clostridiaceae</taxon>
        <taxon>Anoxynatronum</taxon>
    </lineage>
</organism>
<accession>A0AA45WVV6</accession>
<dbReference type="InterPro" id="IPR016181">
    <property type="entry name" value="Acyl_CoA_acyltransferase"/>
</dbReference>
<dbReference type="InterPro" id="IPR003447">
    <property type="entry name" value="FEMABX"/>
</dbReference>
<keyword evidence="2" id="KW-1185">Reference proteome</keyword>
<comment type="caution">
    <text evidence="1">The sequence shown here is derived from an EMBL/GenBank/DDBJ whole genome shotgun (WGS) entry which is preliminary data.</text>
</comment>
<dbReference type="EMBL" id="FXUF01000005">
    <property type="protein sequence ID" value="SMP54862.1"/>
    <property type="molecule type" value="Genomic_DNA"/>
</dbReference>
<dbReference type="Proteomes" id="UP001158066">
    <property type="component" value="Unassembled WGS sequence"/>
</dbReference>
<gene>
    <name evidence="1" type="ORF">SAMN06296020_105181</name>
</gene>
<dbReference type="Gene3D" id="3.40.630.30">
    <property type="match status" value="1"/>
</dbReference>
<protein>
    <submittedName>
        <fullName evidence="1">Acetyltransferase (GNAT) domain-containing protein</fullName>
    </submittedName>
</protein>
<dbReference type="GO" id="GO:0044038">
    <property type="term" value="P:cell wall macromolecule biosynthetic process"/>
    <property type="evidence" value="ECO:0007669"/>
    <property type="project" value="InterPro"/>
</dbReference>
<evidence type="ECO:0000313" key="2">
    <source>
        <dbReference type="Proteomes" id="UP001158066"/>
    </source>
</evidence>
<dbReference type="GO" id="GO:0016755">
    <property type="term" value="F:aminoacyltransferase activity"/>
    <property type="evidence" value="ECO:0007669"/>
    <property type="project" value="InterPro"/>
</dbReference>
<reference evidence="1" key="1">
    <citation type="submission" date="2017-05" db="EMBL/GenBank/DDBJ databases">
        <authorList>
            <person name="Varghese N."/>
            <person name="Submissions S."/>
        </authorList>
    </citation>
    <scope>NUCLEOTIDE SEQUENCE</scope>
    <source>
        <strain evidence="1">Su22</strain>
    </source>
</reference>
<evidence type="ECO:0000313" key="1">
    <source>
        <dbReference type="EMBL" id="SMP54862.1"/>
    </source>
</evidence>
<proteinExistence type="predicted"/>